<dbReference type="FunCoup" id="A0A6G9I9L4">
    <property type="interactions" value="303"/>
</dbReference>
<comment type="catalytic activity">
    <reaction evidence="7">
        <text>a peptidoglycan chain = a peptidoglycan chain with N-acetyl-1,6-anhydromuramyl-[peptide] at the reducing end + a peptidoglycan chain with N-acetylglucosamine at the non-reducing end.</text>
        <dbReference type="EC" id="4.2.2.29"/>
    </reaction>
</comment>
<reference evidence="8 9" key="1">
    <citation type="submission" date="2020-03" db="EMBL/GenBank/DDBJ databases">
        <title>Complete genome sequence of Orbus sp. IPMB12 (BCRC 80908).</title>
        <authorList>
            <person name="Lo W.-S."/>
            <person name="Chang T.-H."/>
            <person name="Kuo C.-H."/>
        </authorList>
    </citation>
    <scope>NUCLEOTIDE SEQUENCE [LARGE SCALE GENOMIC DNA]</scope>
    <source>
        <strain evidence="8 9">IPMB12</strain>
    </source>
</reference>
<organism evidence="8 9">
    <name type="scientific">Zophobihabitans entericus</name>
    <dbReference type="NCBI Taxonomy" id="1635327"/>
    <lineage>
        <taxon>Bacteria</taxon>
        <taxon>Pseudomonadati</taxon>
        <taxon>Pseudomonadota</taxon>
        <taxon>Gammaproteobacteria</taxon>
        <taxon>Orbales</taxon>
        <taxon>Orbaceae</taxon>
        <taxon>Zophobihabitans</taxon>
    </lineage>
</organism>
<evidence type="ECO:0000256" key="7">
    <source>
        <dbReference type="HAMAP-Rule" id="MF_02065"/>
    </source>
</evidence>
<protein>
    <recommendedName>
        <fullName evidence="7">Endolytic murein transglycosylase</fullName>
        <ecNumber evidence="7">4.2.2.29</ecNumber>
    </recommendedName>
    <alternativeName>
        <fullName evidence="7">Peptidoglycan lytic transglycosylase</fullName>
    </alternativeName>
    <alternativeName>
        <fullName evidence="7">Peptidoglycan polymerization terminase</fullName>
    </alternativeName>
</protein>
<keyword evidence="7" id="KW-0997">Cell inner membrane</keyword>
<proteinExistence type="inferred from homology"/>
<sequence>MKKSIIRCLLCFGLLLIVAAVAGYFYLQNYASQKIQLQQDDQLITIERGTSVQRLSQQLEAEQLITNSQLLPLLLRFDPSLRAIKAGTYRLSANMTLRDLLVLLCSGKEAQFTIQFIEGTRAKDWLLTLQAAPYIHHQLTDLSLEQVAEKLGIDGHIEGWFYPDTYHYTAGTTDVAILKRAYQRMDSHLQIAWNGRATGLPYKSAYEMLIMASIIEKETGVDSERGLVSSVFYNRLGIGMKLQTDPTVYYGRSESIQGPLTRDDLREKTPYNTYVIYGLPPTPIAMPGEASLQAAAHPTPSKYLYFVADGYGGHVFTTNLDSHNRAVQEYLRVIRNR</sequence>
<dbReference type="InParanoid" id="A0A6G9I9L4"/>
<dbReference type="GO" id="GO:0009252">
    <property type="term" value="P:peptidoglycan biosynthetic process"/>
    <property type="evidence" value="ECO:0007669"/>
    <property type="project" value="UniProtKB-UniRule"/>
</dbReference>
<dbReference type="InterPro" id="IPR003770">
    <property type="entry name" value="MLTG-like"/>
</dbReference>
<dbReference type="PANTHER" id="PTHR30518:SF2">
    <property type="entry name" value="ENDOLYTIC MUREIN TRANSGLYCOSYLASE"/>
    <property type="match status" value="1"/>
</dbReference>
<gene>
    <name evidence="7 8" type="primary">mltG</name>
    <name evidence="8" type="ORF">IPMB12_03960</name>
</gene>
<dbReference type="AlphaFoldDB" id="A0A6G9I9L4"/>
<dbReference type="Proteomes" id="UP000501168">
    <property type="component" value="Chromosome"/>
</dbReference>
<keyword evidence="2 7" id="KW-0812">Transmembrane</keyword>
<evidence type="ECO:0000256" key="3">
    <source>
        <dbReference type="ARBA" id="ARBA00022989"/>
    </source>
</evidence>
<keyword evidence="5 7" id="KW-0456">Lyase</keyword>
<keyword evidence="4 7" id="KW-0472">Membrane</keyword>
<evidence type="ECO:0000256" key="6">
    <source>
        <dbReference type="ARBA" id="ARBA00023316"/>
    </source>
</evidence>
<evidence type="ECO:0000256" key="2">
    <source>
        <dbReference type="ARBA" id="ARBA00022692"/>
    </source>
</evidence>
<keyword evidence="3 7" id="KW-1133">Transmembrane helix</keyword>
<evidence type="ECO:0000313" key="9">
    <source>
        <dbReference type="Proteomes" id="UP000501168"/>
    </source>
</evidence>
<dbReference type="GO" id="GO:0008932">
    <property type="term" value="F:lytic endotransglycosylase activity"/>
    <property type="evidence" value="ECO:0007669"/>
    <property type="project" value="UniProtKB-UniRule"/>
</dbReference>
<evidence type="ECO:0000256" key="4">
    <source>
        <dbReference type="ARBA" id="ARBA00023136"/>
    </source>
</evidence>
<evidence type="ECO:0000256" key="1">
    <source>
        <dbReference type="ARBA" id="ARBA00022475"/>
    </source>
</evidence>
<evidence type="ECO:0000313" key="8">
    <source>
        <dbReference type="EMBL" id="QIQ20911.1"/>
    </source>
</evidence>
<keyword evidence="6 7" id="KW-0961">Cell wall biogenesis/degradation</keyword>
<dbReference type="NCBIfam" id="TIGR00247">
    <property type="entry name" value="endolytic transglycosylase MltG"/>
    <property type="match status" value="1"/>
</dbReference>
<dbReference type="EMBL" id="CP050253">
    <property type="protein sequence ID" value="QIQ20911.1"/>
    <property type="molecule type" value="Genomic_DNA"/>
</dbReference>
<name>A0A6G9I9L4_9GAMM</name>
<dbReference type="KEGG" id="orb:IPMB12_03960"/>
<dbReference type="Gene3D" id="3.30.160.60">
    <property type="entry name" value="Classic Zinc Finger"/>
    <property type="match status" value="2"/>
</dbReference>
<dbReference type="EC" id="4.2.2.29" evidence="7"/>
<accession>A0A6G9I9L4</accession>
<dbReference type="RefSeq" id="WP_166915166.1">
    <property type="nucleotide sequence ID" value="NZ_CP050253.1"/>
</dbReference>
<dbReference type="GO" id="GO:0005886">
    <property type="term" value="C:plasma membrane"/>
    <property type="evidence" value="ECO:0007669"/>
    <property type="project" value="UniProtKB-UniRule"/>
</dbReference>
<comment type="similarity">
    <text evidence="7">Belongs to the transglycosylase MltG family.</text>
</comment>
<comment type="function">
    <text evidence="7">Functions as a peptidoglycan terminase that cleaves nascent peptidoglycan strands endolytically to terminate their elongation.</text>
</comment>
<keyword evidence="1 7" id="KW-1003">Cell membrane</keyword>
<dbReference type="GO" id="GO:0071555">
    <property type="term" value="P:cell wall organization"/>
    <property type="evidence" value="ECO:0007669"/>
    <property type="project" value="UniProtKB-KW"/>
</dbReference>
<dbReference type="Pfam" id="PF02618">
    <property type="entry name" value="YceG"/>
    <property type="match status" value="1"/>
</dbReference>
<evidence type="ECO:0000256" key="5">
    <source>
        <dbReference type="ARBA" id="ARBA00023239"/>
    </source>
</evidence>
<dbReference type="FunFam" id="3.30.160.60:FF:000242">
    <property type="entry name" value="Endolytic murein transglycosylase"/>
    <property type="match status" value="1"/>
</dbReference>
<dbReference type="PANTHER" id="PTHR30518">
    <property type="entry name" value="ENDOLYTIC MUREIN TRANSGLYCOSYLASE"/>
    <property type="match status" value="1"/>
</dbReference>
<dbReference type="CDD" id="cd08010">
    <property type="entry name" value="MltG_like"/>
    <property type="match status" value="1"/>
</dbReference>
<keyword evidence="9" id="KW-1185">Reference proteome</keyword>
<feature type="site" description="Important for catalytic activity" evidence="7">
    <location>
        <position position="218"/>
    </location>
</feature>
<dbReference type="HAMAP" id="MF_02065">
    <property type="entry name" value="MltG"/>
    <property type="match status" value="1"/>
</dbReference>